<name>A0A816VYI5_BRANA</name>
<feature type="region of interest" description="Disordered" evidence="1">
    <location>
        <begin position="18"/>
        <end position="53"/>
    </location>
</feature>
<proteinExistence type="predicted"/>
<accession>A0A816VYI5</accession>
<dbReference type="EMBL" id="HG994357">
    <property type="protein sequence ID" value="CAF2126743.1"/>
    <property type="molecule type" value="Genomic_DNA"/>
</dbReference>
<sequence>MRSWGRFFREIGSVLTGRKEEEEMKSCGDPSYRREKERSWRVTTENSDKMTVSKKNGHCGLLEITGLPHALASQSTSVDETSPQRGLDTLGSFNFRGINPLEQLGLYMKQDEDEEEPEAPPNVPRLAADMEEGEID</sequence>
<gene>
    <name evidence="2" type="ORF">DARMORV10_A03P35520.1</name>
</gene>
<reference evidence="2" key="1">
    <citation type="submission" date="2021-01" db="EMBL/GenBank/DDBJ databases">
        <authorList>
            <consortium name="Genoscope - CEA"/>
            <person name="William W."/>
        </authorList>
    </citation>
    <scope>NUCLEOTIDE SEQUENCE</scope>
</reference>
<feature type="region of interest" description="Disordered" evidence="1">
    <location>
        <begin position="109"/>
        <end position="136"/>
    </location>
</feature>
<feature type="compositionally biased region" description="Polar residues" evidence="1">
    <location>
        <begin position="41"/>
        <end position="53"/>
    </location>
</feature>
<feature type="compositionally biased region" description="Basic and acidic residues" evidence="1">
    <location>
        <begin position="18"/>
        <end position="40"/>
    </location>
</feature>
<evidence type="ECO:0000313" key="2">
    <source>
        <dbReference type="EMBL" id="CAF2126743.1"/>
    </source>
</evidence>
<organism evidence="2">
    <name type="scientific">Brassica napus</name>
    <name type="common">Rape</name>
    <dbReference type="NCBI Taxonomy" id="3708"/>
    <lineage>
        <taxon>Eukaryota</taxon>
        <taxon>Viridiplantae</taxon>
        <taxon>Streptophyta</taxon>
        <taxon>Embryophyta</taxon>
        <taxon>Tracheophyta</taxon>
        <taxon>Spermatophyta</taxon>
        <taxon>Magnoliopsida</taxon>
        <taxon>eudicotyledons</taxon>
        <taxon>Gunneridae</taxon>
        <taxon>Pentapetalae</taxon>
        <taxon>rosids</taxon>
        <taxon>malvids</taxon>
        <taxon>Brassicales</taxon>
        <taxon>Brassicaceae</taxon>
        <taxon>Brassiceae</taxon>
        <taxon>Brassica</taxon>
    </lineage>
</organism>
<protein>
    <submittedName>
        <fullName evidence="2">(rape) hypothetical protein</fullName>
    </submittedName>
</protein>
<dbReference type="Proteomes" id="UP001295469">
    <property type="component" value="Chromosome A03"/>
</dbReference>
<dbReference type="AlphaFoldDB" id="A0A816VYI5"/>
<evidence type="ECO:0000256" key="1">
    <source>
        <dbReference type="SAM" id="MobiDB-lite"/>
    </source>
</evidence>